<accession>A0A919YUB2</accession>
<keyword evidence="1" id="KW-0808">Transferase</keyword>
<dbReference type="RefSeq" id="WP_213518483.1">
    <property type="nucleotide sequence ID" value="NZ_BOSE01000008.1"/>
</dbReference>
<dbReference type="Gene3D" id="3.40.630.30">
    <property type="match status" value="1"/>
</dbReference>
<feature type="domain" description="N-acetyltransferase" evidence="4">
    <location>
        <begin position="10"/>
        <end position="170"/>
    </location>
</feature>
<dbReference type="Pfam" id="PF13302">
    <property type="entry name" value="Acetyltransf_3"/>
    <property type="match status" value="1"/>
</dbReference>
<dbReference type="PROSITE" id="PS51186">
    <property type="entry name" value="GNAT"/>
    <property type="match status" value="1"/>
</dbReference>
<dbReference type="InterPro" id="IPR051531">
    <property type="entry name" value="N-acetyltransferase"/>
</dbReference>
<gene>
    <name evidence="5" type="ORF">J40TS1_39010</name>
</gene>
<keyword evidence="2" id="KW-0012">Acyltransferase</keyword>
<sequence length="177" mass="19699">MSMMLVTERLTLRLLELGDAEAIERLASEKEVADTTMNIPHPYPLGSAAGFIQSRHEAAMHGDGYSFAVTLTEGGTFLGIVGLNIDKRNNKADLGYWIGRAYWGQGYCTEAAARVVQYAFEQLKLNKVFAAALTRNPASSRVMEKIGMKFEGILREHLCKEGQYEDVKCYGLLRDEV</sequence>
<evidence type="ECO:0000259" key="4">
    <source>
        <dbReference type="PROSITE" id="PS51186"/>
    </source>
</evidence>
<dbReference type="PANTHER" id="PTHR43792">
    <property type="entry name" value="GNAT FAMILY, PUTATIVE (AFU_ORTHOLOGUE AFUA_3G00765)-RELATED-RELATED"/>
    <property type="match status" value="1"/>
</dbReference>
<dbReference type="AlphaFoldDB" id="A0A919YUB2"/>
<reference evidence="5" key="1">
    <citation type="submission" date="2021-03" db="EMBL/GenBank/DDBJ databases">
        <title>Antimicrobial resistance genes in bacteria isolated from Japanese honey, and their potential for conferring macrolide and lincosamide resistance in the American foulbrood pathogen Paenibacillus larvae.</title>
        <authorList>
            <person name="Okamoto M."/>
            <person name="Kumagai M."/>
            <person name="Kanamori H."/>
            <person name="Takamatsu D."/>
        </authorList>
    </citation>
    <scope>NUCLEOTIDE SEQUENCE</scope>
    <source>
        <strain evidence="5">J40TS1</strain>
    </source>
</reference>
<proteinExistence type="inferred from homology"/>
<dbReference type="InterPro" id="IPR000182">
    <property type="entry name" value="GNAT_dom"/>
</dbReference>
<dbReference type="EMBL" id="BOSE01000008">
    <property type="protein sequence ID" value="GIP18259.1"/>
    <property type="molecule type" value="Genomic_DNA"/>
</dbReference>
<dbReference type="Proteomes" id="UP000683139">
    <property type="component" value="Unassembled WGS sequence"/>
</dbReference>
<evidence type="ECO:0000256" key="3">
    <source>
        <dbReference type="ARBA" id="ARBA00038502"/>
    </source>
</evidence>
<evidence type="ECO:0000313" key="6">
    <source>
        <dbReference type="Proteomes" id="UP000683139"/>
    </source>
</evidence>
<comment type="caution">
    <text evidence="5">The sequence shown here is derived from an EMBL/GenBank/DDBJ whole genome shotgun (WGS) entry which is preliminary data.</text>
</comment>
<protein>
    <submittedName>
        <fullName evidence="5">GNAT family acetyltransferase</fullName>
    </submittedName>
</protein>
<dbReference type="InterPro" id="IPR016181">
    <property type="entry name" value="Acyl_CoA_acyltransferase"/>
</dbReference>
<evidence type="ECO:0000256" key="1">
    <source>
        <dbReference type="ARBA" id="ARBA00022679"/>
    </source>
</evidence>
<dbReference type="SUPFAM" id="SSF55729">
    <property type="entry name" value="Acyl-CoA N-acyltransferases (Nat)"/>
    <property type="match status" value="1"/>
</dbReference>
<name>A0A919YUB2_9BACL</name>
<evidence type="ECO:0000313" key="5">
    <source>
        <dbReference type="EMBL" id="GIP18259.1"/>
    </source>
</evidence>
<keyword evidence="6" id="KW-1185">Reference proteome</keyword>
<organism evidence="5 6">
    <name type="scientific">Paenibacillus montaniterrae</name>
    <dbReference type="NCBI Taxonomy" id="429341"/>
    <lineage>
        <taxon>Bacteria</taxon>
        <taxon>Bacillati</taxon>
        <taxon>Bacillota</taxon>
        <taxon>Bacilli</taxon>
        <taxon>Bacillales</taxon>
        <taxon>Paenibacillaceae</taxon>
        <taxon>Paenibacillus</taxon>
    </lineage>
</organism>
<dbReference type="GO" id="GO:0016747">
    <property type="term" value="F:acyltransferase activity, transferring groups other than amino-acyl groups"/>
    <property type="evidence" value="ECO:0007669"/>
    <property type="project" value="InterPro"/>
</dbReference>
<dbReference type="PANTHER" id="PTHR43792:SF8">
    <property type="entry name" value="[RIBOSOMAL PROTEIN US5]-ALANINE N-ACETYLTRANSFERASE"/>
    <property type="match status" value="1"/>
</dbReference>
<evidence type="ECO:0000256" key="2">
    <source>
        <dbReference type="ARBA" id="ARBA00023315"/>
    </source>
</evidence>
<comment type="similarity">
    <text evidence="3">Belongs to the acetyltransferase family. RimJ subfamily.</text>
</comment>